<reference evidence="1 2" key="1">
    <citation type="journal article" date="2016" name="Nat. Commun.">
        <title>Thousands of microbial genomes shed light on interconnected biogeochemical processes in an aquifer system.</title>
        <authorList>
            <person name="Anantharaman K."/>
            <person name="Brown C.T."/>
            <person name="Hug L.A."/>
            <person name="Sharon I."/>
            <person name="Castelle C.J."/>
            <person name="Probst A.J."/>
            <person name="Thomas B.C."/>
            <person name="Singh A."/>
            <person name="Wilkins M.J."/>
            <person name="Karaoz U."/>
            <person name="Brodie E.L."/>
            <person name="Williams K.H."/>
            <person name="Hubbard S.S."/>
            <person name="Banfield J.F."/>
        </authorList>
    </citation>
    <scope>NUCLEOTIDE SEQUENCE [LARGE SCALE GENOMIC DNA]</scope>
</reference>
<evidence type="ECO:0008006" key="3">
    <source>
        <dbReference type="Google" id="ProtNLM"/>
    </source>
</evidence>
<protein>
    <recommendedName>
        <fullName evidence="3">J domain-containing protein</fullName>
    </recommendedName>
</protein>
<evidence type="ECO:0000313" key="1">
    <source>
        <dbReference type="EMBL" id="OGD67814.1"/>
    </source>
</evidence>
<comment type="caution">
    <text evidence="1">The sequence shown here is derived from an EMBL/GenBank/DDBJ whole genome shotgun (WGS) entry which is preliminary data.</text>
</comment>
<sequence>MNNYSPESHSQQVDFEIPDLDIFELRQKIAEFLKDNPKSHHVTKNEEREIKRRIVNITSGSEWKGLGKNFPGDLATSLGFIKDIELSNKTPSNEAKKNLLFYKDDREARRAQYDSGQILSVAPGEQREDGKRDWQIELYIPDLPKVENTQAVSIFDIGDFQFDKKAIINLLREILNLPGLDLQINENFERRSSFPSSISLTIKTPINNQNDVNRIRDAKQLVPRIIAGINQTLYSFVAQFHREEFASNEDLEQRVQINSQVEEIVLTAIKSYLQQTEIPLDEIENVTAYIDQTGITPGLLLENKRRAYQNQPTVYHSMETKLPKVPLPEDLLKLLNGLKLKQFELRRKNKSPISVPLDSNSSISFGFYFYPLILHKGNKIQLECLKKLRDWHKATFGVKQESKEKEKERIESEYKPQTEWTLASALRYFGIDSSTFINSIPSDRKKILSERYKQFIMDFHPDRHIEDPKERKTAERIFAEVNSANDFLKTY</sequence>
<dbReference type="SUPFAM" id="SSF46565">
    <property type="entry name" value="Chaperone J-domain"/>
    <property type="match status" value="1"/>
</dbReference>
<dbReference type="Proteomes" id="UP000176451">
    <property type="component" value="Unassembled WGS sequence"/>
</dbReference>
<dbReference type="AlphaFoldDB" id="A0A1F5EKS3"/>
<dbReference type="STRING" id="1797469.A3F08_01465"/>
<dbReference type="EMBL" id="MEZV01000009">
    <property type="protein sequence ID" value="OGD67814.1"/>
    <property type="molecule type" value="Genomic_DNA"/>
</dbReference>
<name>A0A1F5EKS3_9BACT</name>
<evidence type="ECO:0000313" key="2">
    <source>
        <dbReference type="Proteomes" id="UP000176451"/>
    </source>
</evidence>
<dbReference type="InterPro" id="IPR036869">
    <property type="entry name" value="J_dom_sf"/>
</dbReference>
<accession>A0A1F5EKS3</accession>
<proteinExistence type="predicted"/>
<dbReference type="Gene3D" id="1.10.287.110">
    <property type="entry name" value="DnaJ domain"/>
    <property type="match status" value="1"/>
</dbReference>
<gene>
    <name evidence="1" type="ORF">A3F08_01465</name>
</gene>
<organism evidence="1 2">
    <name type="scientific">Candidatus Berkelbacteria bacterium RIFCSPHIGHO2_12_FULL_36_9</name>
    <dbReference type="NCBI Taxonomy" id="1797469"/>
    <lineage>
        <taxon>Bacteria</taxon>
        <taxon>Candidatus Berkelbacteria</taxon>
    </lineage>
</organism>